<dbReference type="Gene3D" id="3.40.1360.10">
    <property type="match status" value="1"/>
</dbReference>
<dbReference type="InterPro" id="IPR007694">
    <property type="entry name" value="DNA_helicase_DnaB-like_C"/>
</dbReference>
<reference evidence="2 3" key="1">
    <citation type="submission" date="2019-07" db="EMBL/GenBank/DDBJ databases">
        <title>Genomes of Cafeteria roenbergensis.</title>
        <authorList>
            <person name="Fischer M.G."/>
            <person name="Hackl T."/>
            <person name="Roman M."/>
        </authorList>
    </citation>
    <scope>NUCLEOTIDE SEQUENCE [LARGE SCALE GENOMIC DNA]</scope>
    <source>
        <strain evidence="2 3">Cflag</strain>
    </source>
</reference>
<dbReference type="GO" id="GO:0005524">
    <property type="term" value="F:ATP binding"/>
    <property type="evidence" value="ECO:0007669"/>
    <property type="project" value="InterPro"/>
</dbReference>
<dbReference type="CDD" id="cd01029">
    <property type="entry name" value="TOPRIM_primases"/>
    <property type="match status" value="1"/>
</dbReference>
<dbReference type="Gene3D" id="3.40.50.300">
    <property type="entry name" value="P-loop containing nucleotide triphosphate hydrolases"/>
    <property type="match status" value="1"/>
</dbReference>
<dbReference type="PROSITE" id="PS51199">
    <property type="entry name" value="SF4_HELICASE"/>
    <property type="match status" value="1"/>
</dbReference>
<evidence type="ECO:0000313" key="2">
    <source>
        <dbReference type="EMBL" id="KAA0158733.1"/>
    </source>
</evidence>
<organism evidence="2 3">
    <name type="scientific">Cafeteria roenbergensis</name>
    <name type="common">Marine flagellate</name>
    <dbReference type="NCBI Taxonomy" id="33653"/>
    <lineage>
        <taxon>Eukaryota</taxon>
        <taxon>Sar</taxon>
        <taxon>Stramenopiles</taxon>
        <taxon>Bigyra</taxon>
        <taxon>Opalozoa</taxon>
        <taxon>Bicosoecida</taxon>
        <taxon>Cafeteriaceae</taxon>
        <taxon>Cafeteria</taxon>
    </lineage>
</organism>
<dbReference type="GO" id="GO:0003697">
    <property type="term" value="F:single-stranded DNA binding"/>
    <property type="evidence" value="ECO:0007669"/>
    <property type="project" value="InterPro"/>
</dbReference>
<comment type="caution">
    <text evidence="2">The sequence shown here is derived from an EMBL/GenBank/DDBJ whole genome shotgun (WGS) entry which is preliminary data.</text>
</comment>
<evidence type="ECO:0000313" key="3">
    <source>
        <dbReference type="Proteomes" id="UP000325113"/>
    </source>
</evidence>
<evidence type="ECO:0000259" key="1">
    <source>
        <dbReference type="PROSITE" id="PS51199"/>
    </source>
</evidence>
<gene>
    <name evidence="2" type="ORF">FNF31_05259</name>
</gene>
<dbReference type="GO" id="GO:0006260">
    <property type="term" value="P:DNA replication"/>
    <property type="evidence" value="ECO:0007669"/>
    <property type="project" value="InterPro"/>
</dbReference>
<dbReference type="Proteomes" id="UP000325113">
    <property type="component" value="Unassembled WGS sequence"/>
</dbReference>
<dbReference type="AlphaFoldDB" id="A0A5A8D022"/>
<dbReference type="SUPFAM" id="SSF56731">
    <property type="entry name" value="DNA primase core"/>
    <property type="match status" value="1"/>
</dbReference>
<protein>
    <recommendedName>
        <fullName evidence="1">SF4 helicase domain-containing protein</fullName>
    </recommendedName>
</protein>
<proteinExistence type="predicted"/>
<accession>A0A5A8D022</accession>
<name>A0A5A8D022_CAFRO</name>
<dbReference type="CDD" id="cd01122">
    <property type="entry name" value="Twinkle_C"/>
    <property type="match status" value="1"/>
</dbReference>
<dbReference type="Pfam" id="PF13481">
    <property type="entry name" value="AAA_25"/>
    <property type="match status" value="1"/>
</dbReference>
<dbReference type="InterPro" id="IPR027032">
    <property type="entry name" value="Twinkle-like"/>
</dbReference>
<feature type="domain" description="SF4 helicase" evidence="1">
    <location>
        <begin position="543"/>
        <end position="790"/>
    </location>
</feature>
<sequence>MSRVFARSLVESAVAPSVAASRVRGAAARLGAANPRRPGARPASSAAPSTFVSSHFELDPQELSRVVSAHGLVSKDTAEHLIVKECPLCKRPARGKADNLWKLYIKKSSGAFFCHRCGSGGSWFDLKRHLKGKGAADSLSAPGGSASPAADGPGARLATVEGVLGASRSLLDEGRFPSVLQFLTEQRGLSEATLRRYAVGGASWRFADETAALPASAPGLSEPLSRQVARPGGVAAAAAAARPSRQAGSAAPAPPTRLSTVEFREHACVVLPWGESEAGASATAAAEALMRSAQAVRGERDAGSAAAAAAAASNAARAGLYPALSSSSQTGRAGLAGLSESLASVARVKLRSVADKRHQAMAPRGGGWGLFGAHTVPQDASAVVVTEGEFDAMAVHQATGAFAVSLPNGARSLPVQLLPWFERFQRLYLWMDEDGPGWEGAQMMARKLGTARSFLVRTSDGAPHVPGHLRPEGVSTAEPGADLLPASTAGGAKAAKAAKDANDALRTGGDLAASLLAAKPLPHTQVVTFRDLRSAVVHEVTDREALSGDPIRVLPSLQALVKGHRRGELTVLTGPTGAGKTTLLSQLSVDLAAQGVPTLWGSFEVKATRLLRAMMHQYVGRSLDGLPRAEVEAAADAFERLPITFMRYFGPTEVDDVIDAMQYATYAHDTAHIVLDNLQFMMSGSARGMDRFEAQEAAIHKFRAFASEANVHVTLVIHPRKERDGETLAMHSVFGSAKATQEADTVLILQNVNGSKAVDVRKNRFDGGTGSVPLVFDPAAMMYREKGSEPIRGGIASLLSARDADSDTLPGLRAAGGAAAVSAEGARAALQALGLVSADKPSATAAPPGTHAHSAAAVVVDGDEELVVVEPDAASADVTTEWPEDDILTG</sequence>
<dbReference type="InterPro" id="IPR034154">
    <property type="entry name" value="TOPRIM_DnaG/twinkle"/>
</dbReference>
<dbReference type="InterPro" id="IPR027417">
    <property type="entry name" value="P-loop_NTPase"/>
</dbReference>
<dbReference type="SUPFAM" id="SSF52540">
    <property type="entry name" value="P-loop containing nucleoside triphosphate hydrolases"/>
    <property type="match status" value="1"/>
</dbReference>
<dbReference type="EMBL" id="VLTM01000063">
    <property type="protein sequence ID" value="KAA0158733.1"/>
    <property type="molecule type" value="Genomic_DNA"/>
</dbReference>
<dbReference type="PANTHER" id="PTHR12873:SF0">
    <property type="entry name" value="TWINKLE MTDNA HELICASE"/>
    <property type="match status" value="1"/>
</dbReference>
<dbReference type="GO" id="GO:0043139">
    <property type="term" value="F:5'-3' DNA helicase activity"/>
    <property type="evidence" value="ECO:0007669"/>
    <property type="project" value="InterPro"/>
</dbReference>
<dbReference type="PANTHER" id="PTHR12873">
    <property type="entry name" value="T7-LIKE MITOCHONDRIAL DNA HELICASE"/>
    <property type="match status" value="1"/>
</dbReference>